<dbReference type="HOGENOM" id="CLU_2941881_0_0_1"/>
<dbReference type="AlphaFoldDB" id="J3NUQ3"/>
<evidence type="ECO:0000313" key="2">
    <source>
        <dbReference type="EnsemblFungi" id="EJT79927"/>
    </source>
</evidence>
<dbReference type="Proteomes" id="UP000006039">
    <property type="component" value="Unassembled WGS sequence"/>
</dbReference>
<gene>
    <name evidence="2" type="primary">20345467</name>
    <name evidence="1" type="ORF">GGTG_05009</name>
</gene>
<reference evidence="1" key="2">
    <citation type="submission" date="2010-07" db="EMBL/GenBank/DDBJ databases">
        <authorList>
            <consortium name="The Broad Institute Genome Sequencing Platform"/>
            <consortium name="Broad Institute Genome Sequencing Center for Infectious Disease"/>
            <person name="Ma L.-J."/>
            <person name="Dead R."/>
            <person name="Young S."/>
            <person name="Zeng Q."/>
            <person name="Koehrsen M."/>
            <person name="Alvarado L."/>
            <person name="Berlin A."/>
            <person name="Chapman S.B."/>
            <person name="Chen Z."/>
            <person name="Freedman E."/>
            <person name="Gellesch M."/>
            <person name="Goldberg J."/>
            <person name="Griggs A."/>
            <person name="Gujja S."/>
            <person name="Heilman E.R."/>
            <person name="Heiman D."/>
            <person name="Hepburn T."/>
            <person name="Howarth C."/>
            <person name="Jen D."/>
            <person name="Larson L."/>
            <person name="Mehta T."/>
            <person name="Neiman D."/>
            <person name="Pearson M."/>
            <person name="Roberts A."/>
            <person name="Saif S."/>
            <person name="Shea T."/>
            <person name="Shenoy N."/>
            <person name="Sisk P."/>
            <person name="Stolte C."/>
            <person name="Sykes S."/>
            <person name="Walk T."/>
            <person name="White J."/>
            <person name="Yandava C."/>
            <person name="Haas B."/>
            <person name="Nusbaum C."/>
            <person name="Birren B."/>
        </authorList>
    </citation>
    <scope>NUCLEOTIDE SEQUENCE</scope>
    <source>
        <strain evidence="1">R3-111a-1</strain>
    </source>
</reference>
<sequence length="60" mass="6680">MSALLACMESSKTVRARDSTGCWCLALEALEMFTRFPVSLPAARATTARDNEIQSEKARW</sequence>
<reference evidence="3" key="1">
    <citation type="submission" date="2010-07" db="EMBL/GenBank/DDBJ databases">
        <title>The genome sequence of Gaeumannomyces graminis var. tritici strain R3-111a-1.</title>
        <authorList>
            <consortium name="The Broad Institute Genome Sequencing Platform"/>
            <person name="Ma L.-J."/>
            <person name="Dead R."/>
            <person name="Young S."/>
            <person name="Zeng Q."/>
            <person name="Koehrsen M."/>
            <person name="Alvarado L."/>
            <person name="Berlin A."/>
            <person name="Chapman S.B."/>
            <person name="Chen Z."/>
            <person name="Freedman E."/>
            <person name="Gellesch M."/>
            <person name="Goldberg J."/>
            <person name="Griggs A."/>
            <person name="Gujja S."/>
            <person name="Heilman E.R."/>
            <person name="Heiman D."/>
            <person name="Hepburn T."/>
            <person name="Howarth C."/>
            <person name="Jen D."/>
            <person name="Larson L."/>
            <person name="Mehta T."/>
            <person name="Neiman D."/>
            <person name="Pearson M."/>
            <person name="Roberts A."/>
            <person name="Saif S."/>
            <person name="Shea T."/>
            <person name="Shenoy N."/>
            <person name="Sisk P."/>
            <person name="Stolte C."/>
            <person name="Sykes S."/>
            <person name="Walk T."/>
            <person name="White J."/>
            <person name="Yandava C."/>
            <person name="Haas B."/>
            <person name="Nusbaum C."/>
            <person name="Birren B."/>
        </authorList>
    </citation>
    <scope>NUCLEOTIDE SEQUENCE [LARGE SCALE GENOMIC DNA]</scope>
    <source>
        <strain evidence="3">R3-111a-1</strain>
    </source>
</reference>
<dbReference type="EnsemblFungi" id="EJT79927">
    <property type="protein sequence ID" value="EJT79927"/>
    <property type="gene ID" value="GGTG_05009"/>
</dbReference>
<keyword evidence="3" id="KW-1185">Reference proteome</keyword>
<protein>
    <submittedName>
        <fullName evidence="1 2">Uncharacterized protein</fullName>
    </submittedName>
</protein>
<accession>J3NUQ3</accession>
<reference evidence="2" key="5">
    <citation type="submission" date="2018-04" db="UniProtKB">
        <authorList>
            <consortium name="EnsemblFungi"/>
        </authorList>
    </citation>
    <scope>IDENTIFICATION</scope>
    <source>
        <strain evidence="2">R3-111a-1</strain>
    </source>
</reference>
<proteinExistence type="predicted"/>
<dbReference type="VEuPathDB" id="FungiDB:GGTG_05009"/>
<organism evidence="1">
    <name type="scientific">Gaeumannomyces tritici (strain R3-111a-1)</name>
    <name type="common">Wheat and barley take-all root rot fungus</name>
    <name type="synonym">Gaeumannomyces graminis var. tritici</name>
    <dbReference type="NCBI Taxonomy" id="644352"/>
    <lineage>
        <taxon>Eukaryota</taxon>
        <taxon>Fungi</taxon>
        <taxon>Dikarya</taxon>
        <taxon>Ascomycota</taxon>
        <taxon>Pezizomycotina</taxon>
        <taxon>Sordariomycetes</taxon>
        <taxon>Sordariomycetidae</taxon>
        <taxon>Magnaporthales</taxon>
        <taxon>Magnaporthaceae</taxon>
        <taxon>Gaeumannomyces</taxon>
    </lineage>
</organism>
<reference evidence="2" key="4">
    <citation type="journal article" date="2015" name="G3 (Bethesda)">
        <title>Genome sequences of three phytopathogenic species of the Magnaporthaceae family of fungi.</title>
        <authorList>
            <person name="Okagaki L.H."/>
            <person name="Nunes C.C."/>
            <person name="Sailsbery J."/>
            <person name="Clay B."/>
            <person name="Brown D."/>
            <person name="John T."/>
            <person name="Oh Y."/>
            <person name="Young N."/>
            <person name="Fitzgerald M."/>
            <person name="Haas B.J."/>
            <person name="Zeng Q."/>
            <person name="Young S."/>
            <person name="Adiconis X."/>
            <person name="Fan L."/>
            <person name="Levin J.Z."/>
            <person name="Mitchell T.K."/>
            <person name="Okubara P.A."/>
            <person name="Farman M.L."/>
            <person name="Kohn L.M."/>
            <person name="Birren B."/>
            <person name="Ma L.-J."/>
            <person name="Dean R.A."/>
        </authorList>
    </citation>
    <scope>NUCLEOTIDE SEQUENCE</scope>
    <source>
        <strain evidence="2">R3-111a-1</strain>
    </source>
</reference>
<dbReference type="GeneID" id="20345467"/>
<dbReference type="RefSeq" id="XP_009221072.1">
    <property type="nucleotide sequence ID" value="XM_009222808.1"/>
</dbReference>
<evidence type="ECO:0000313" key="1">
    <source>
        <dbReference type="EMBL" id="EJT79927.1"/>
    </source>
</evidence>
<dbReference type="EMBL" id="GL385396">
    <property type="protein sequence ID" value="EJT79927.1"/>
    <property type="molecule type" value="Genomic_DNA"/>
</dbReference>
<reference evidence="1" key="3">
    <citation type="submission" date="2010-09" db="EMBL/GenBank/DDBJ databases">
        <title>Annotation of Gaeumannomyces graminis var. tritici R3-111a-1.</title>
        <authorList>
            <consortium name="The Broad Institute Genome Sequencing Platform"/>
            <person name="Ma L.-J."/>
            <person name="Dead R."/>
            <person name="Young S.K."/>
            <person name="Zeng Q."/>
            <person name="Gargeya S."/>
            <person name="Fitzgerald M."/>
            <person name="Haas B."/>
            <person name="Abouelleil A."/>
            <person name="Alvarado L."/>
            <person name="Arachchi H.M."/>
            <person name="Berlin A."/>
            <person name="Brown A."/>
            <person name="Chapman S.B."/>
            <person name="Chen Z."/>
            <person name="Dunbar C."/>
            <person name="Freedman E."/>
            <person name="Gearin G."/>
            <person name="Gellesch M."/>
            <person name="Goldberg J."/>
            <person name="Griggs A."/>
            <person name="Gujja S."/>
            <person name="Heiman D."/>
            <person name="Howarth C."/>
            <person name="Larson L."/>
            <person name="Lui A."/>
            <person name="MacDonald P.J.P."/>
            <person name="Mehta T."/>
            <person name="Montmayeur A."/>
            <person name="Murphy C."/>
            <person name="Neiman D."/>
            <person name="Pearson M."/>
            <person name="Priest M."/>
            <person name="Roberts A."/>
            <person name="Saif S."/>
            <person name="Shea T."/>
            <person name="Shenoy N."/>
            <person name="Sisk P."/>
            <person name="Stolte C."/>
            <person name="Sykes S."/>
            <person name="Yandava C."/>
            <person name="Wortman J."/>
            <person name="Nusbaum C."/>
            <person name="Birren B."/>
        </authorList>
    </citation>
    <scope>NUCLEOTIDE SEQUENCE</scope>
    <source>
        <strain evidence="1">R3-111a-1</strain>
    </source>
</reference>
<name>J3NUQ3_GAET3</name>
<evidence type="ECO:0000313" key="3">
    <source>
        <dbReference type="Proteomes" id="UP000006039"/>
    </source>
</evidence>